<reference evidence="1 2" key="1">
    <citation type="submission" date="2023-08" db="EMBL/GenBank/DDBJ databases">
        <title>Black Yeasts Isolated from many extreme environments.</title>
        <authorList>
            <person name="Coleine C."/>
            <person name="Stajich J.E."/>
            <person name="Selbmann L."/>
        </authorList>
    </citation>
    <scope>NUCLEOTIDE SEQUENCE [LARGE SCALE GENOMIC DNA]</scope>
    <source>
        <strain evidence="1 2">CCFEE 5386</strain>
    </source>
</reference>
<dbReference type="InterPro" id="IPR019410">
    <property type="entry name" value="Methyltransf_16"/>
</dbReference>
<name>A0ABR0L460_9PEZI</name>
<dbReference type="PANTHER" id="PTHR14614">
    <property type="entry name" value="HEPATOCELLULAR CARCINOMA-ASSOCIATED ANTIGEN"/>
    <property type="match status" value="1"/>
</dbReference>
<accession>A0ABR0L460</accession>
<protein>
    <recommendedName>
        <fullName evidence="3">Nicotinamide N-methyltransferase</fullName>
    </recommendedName>
</protein>
<evidence type="ECO:0000313" key="1">
    <source>
        <dbReference type="EMBL" id="KAK5143241.1"/>
    </source>
</evidence>
<dbReference type="Gene3D" id="3.40.50.150">
    <property type="entry name" value="Vaccinia Virus protein VP39"/>
    <property type="match status" value="1"/>
</dbReference>
<keyword evidence="2" id="KW-1185">Reference proteome</keyword>
<proteinExistence type="predicted"/>
<comment type="caution">
    <text evidence="1">The sequence shown here is derived from an EMBL/GenBank/DDBJ whole genome shotgun (WGS) entry which is preliminary data.</text>
</comment>
<sequence>MNLTDLIHIIPPDRDEEPEDIFASAPGLIFTDDTRNQHGDPGSIIVYKSKRFGDIELTTVDPEREDERQLFSHYLWNAGIKTAELISSPAAEEAHWSVKGERVLELGAGVTTSQDHPEQKRQAHPEQIRTSWRCTADDTKVFITDYPAPAVLANIRCNSQGAVPLTLAHRYSVEGHEWGDLTTAFARSHAHSFTRIIAADCFWMSGQHESLVQSMLHFLTVGTDGKVFVVSGFHTGRAKLASFFEAAVGEGLEIEEIYEEDVYGSGRIWESERNGGIEDVMERKRWLVIAQLKRRHVDCTVEAHAKAAH</sequence>
<evidence type="ECO:0000313" key="2">
    <source>
        <dbReference type="Proteomes" id="UP001308179"/>
    </source>
</evidence>
<evidence type="ECO:0008006" key="3">
    <source>
        <dbReference type="Google" id="ProtNLM"/>
    </source>
</evidence>
<dbReference type="PANTHER" id="PTHR14614:SF104">
    <property type="entry name" value="N-METHYLTRANSFERASE, PUTATIVE (AFU_ORTHOLOGUE AFUA_1G17750)-RELATED"/>
    <property type="match status" value="1"/>
</dbReference>
<organism evidence="1 2">
    <name type="scientific">Rachicladosporium monterosium</name>
    <dbReference type="NCBI Taxonomy" id="1507873"/>
    <lineage>
        <taxon>Eukaryota</taxon>
        <taxon>Fungi</taxon>
        <taxon>Dikarya</taxon>
        <taxon>Ascomycota</taxon>
        <taxon>Pezizomycotina</taxon>
        <taxon>Dothideomycetes</taxon>
        <taxon>Dothideomycetidae</taxon>
        <taxon>Cladosporiales</taxon>
        <taxon>Cladosporiaceae</taxon>
        <taxon>Rachicladosporium</taxon>
    </lineage>
</organism>
<dbReference type="EMBL" id="JAVRRR010000335">
    <property type="protein sequence ID" value="KAK5143241.1"/>
    <property type="molecule type" value="Genomic_DNA"/>
</dbReference>
<gene>
    <name evidence="1" type="ORF">LTR32_004590</name>
</gene>
<dbReference type="InterPro" id="IPR029063">
    <property type="entry name" value="SAM-dependent_MTases_sf"/>
</dbReference>
<dbReference type="Proteomes" id="UP001308179">
    <property type="component" value="Unassembled WGS sequence"/>
</dbReference>